<reference evidence="2 3" key="1">
    <citation type="submission" date="2015-01" db="EMBL/GenBank/DDBJ databases">
        <title>Evolution of Trichinella species and genotypes.</title>
        <authorList>
            <person name="Korhonen P.K."/>
            <person name="Edoardo P."/>
            <person name="Giuseppe L.R."/>
            <person name="Gasser R.B."/>
        </authorList>
    </citation>
    <scope>NUCLEOTIDE SEQUENCE [LARGE SCALE GENOMIC DNA]</scope>
    <source>
        <strain evidence="2">ISS37</strain>
    </source>
</reference>
<proteinExistence type="predicted"/>
<name>A0A0V0REC6_9BILA</name>
<evidence type="ECO:0000313" key="2">
    <source>
        <dbReference type="EMBL" id="KRX12849.1"/>
    </source>
</evidence>
<accession>A0A0V0REC6</accession>
<feature type="compositionally biased region" description="Basic and acidic residues" evidence="1">
    <location>
        <begin position="458"/>
        <end position="475"/>
    </location>
</feature>
<dbReference type="STRING" id="6336.A0A0V0REC6"/>
<evidence type="ECO:0000256" key="1">
    <source>
        <dbReference type="SAM" id="MobiDB-lite"/>
    </source>
</evidence>
<sequence>MNEDATPVFRQSPLTILGAFRSVRRCTYVGTLSKRRLWDINQEAYIGEGLPTIDSTCSSEPKSTSCLQRARVVEMWLIVSKPLAKSMHAKLISLPVLRASLRSEATGLNGARRRATIHQFEVFGHLTVYGSLSGRASEGGAVKIAELTETYQGSCLPTFRKRPVGNSWLSGLNGMRSRDFITGLKLRFGVIETRSQKWRGRTPQNPAVLLCRHCGHSTGKRETAAHISQKCPQTKNLYIQRHNKIVHLAAEHARREGFTVHVEHALKSEGQVYKPDLILIKGNAAHVFDVAVPWETGTDMHEHHERKVHKYSMISDDVKAHFGVDSCTVGAIVVGARSSWCASNRATLKACNTHFTKRFKRLLCGVALEGTCRVFQTFFTNTTQKQKSKKYKTQKTPKNLKTKIKKLPCMDSIGIACGPTRQPTKLDRIGRTCSRVDAFQPHREDRAALSMKIHERDLSEQYKSGEDTDGSRRSSECPANTESSQMPRHLISDAYEWINKILSVFIYYLAKPQPRKRTALAKSAGKEDPVEQLAQLLWTGVLLHRTTNNERH</sequence>
<organism evidence="2 3">
    <name type="scientific">Trichinella nelsoni</name>
    <dbReference type="NCBI Taxonomy" id="6336"/>
    <lineage>
        <taxon>Eukaryota</taxon>
        <taxon>Metazoa</taxon>
        <taxon>Ecdysozoa</taxon>
        <taxon>Nematoda</taxon>
        <taxon>Enoplea</taxon>
        <taxon>Dorylaimia</taxon>
        <taxon>Trichinellida</taxon>
        <taxon>Trichinellidae</taxon>
        <taxon>Trichinella</taxon>
    </lineage>
</organism>
<dbReference type="Proteomes" id="UP000054630">
    <property type="component" value="Unassembled WGS sequence"/>
</dbReference>
<feature type="region of interest" description="Disordered" evidence="1">
    <location>
        <begin position="458"/>
        <end position="485"/>
    </location>
</feature>
<dbReference type="OrthoDB" id="9214535at2759"/>
<gene>
    <name evidence="2" type="ORF">T07_12748</name>
</gene>
<dbReference type="EMBL" id="JYDL01000257">
    <property type="protein sequence ID" value="KRX12849.1"/>
    <property type="molecule type" value="Genomic_DNA"/>
</dbReference>
<dbReference type="AlphaFoldDB" id="A0A0V0REC6"/>
<protein>
    <submittedName>
        <fullName evidence="2">Retrovirus-related Pol polyprotein from type-1 retrotransposable element</fullName>
    </submittedName>
</protein>
<keyword evidence="3" id="KW-1185">Reference proteome</keyword>
<comment type="caution">
    <text evidence="2">The sequence shown here is derived from an EMBL/GenBank/DDBJ whole genome shotgun (WGS) entry which is preliminary data.</text>
</comment>
<evidence type="ECO:0000313" key="3">
    <source>
        <dbReference type="Proteomes" id="UP000054630"/>
    </source>
</evidence>